<proteinExistence type="predicted"/>
<gene>
    <name evidence="1" type="ORF">AG1IA_03226</name>
</gene>
<organism evidence="1 2">
    <name type="scientific">Thanatephorus cucumeris (strain AG1-IA)</name>
    <name type="common">Rice sheath blight fungus</name>
    <name type="synonym">Rhizoctonia solani</name>
    <dbReference type="NCBI Taxonomy" id="983506"/>
    <lineage>
        <taxon>Eukaryota</taxon>
        <taxon>Fungi</taxon>
        <taxon>Dikarya</taxon>
        <taxon>Basidiomycota</taxon>
        <taxon>Agaricomycotina</taxon>
        <taxon>Agaricomycetes</taxon>
        <taxon>Cantharellales</taxon>
        <taxon>Ceratobasidiaceae</taxon>
        <taxon>Rhizoctonia</taxon>
        <taxon>Rhizoctonia solani AG-1</taxon>
    </lineage>
</organism>
<dbReference type="STRING" id="983506.L8X2A4"/>
<accession>L8X2A4</accession>
<name>L8X2A4_THACA</name>
<keyword evidence="2" id="KW-1185">Reference proteome</keyword>
<dbReference type="HOGENOM" id="CLU_2039658_0_0_1"/>
<dbReference type="EMBL" id="AFRT01000757">
    <property type="protein sequence ID" value="ELU42749.1"/>
    <property type="molecule type" value="Genomic_DNA"/>
</dbReference>
<dbReference type="Proteomes" id="UP000011668">
    <property type="component" value="Unassembled WGS sequence"/>
</dbReference>
<evidence type="ECO:0000313" key="1">
    <source>
        <dbReference type="EMBL" id="ELU42749.1"/>
    </source>
</evidence>
<protein>
    <submittedName>
        <fullName evidence="1">Uncharacterized protein</fullName>
    </submittedName>
</protein>
<sequence length="121" mass="13350">MSIKWLADLGKGVNQSYLIEIIWTRILIVLISGSFAREFTAYIPLGYPCPVPKHYSSESLQLWLSTDKPEYPLNRVGGERCGGIAITTDTVSALDGTGRHGHNAMVEVARVSCGEIDIRWA</sequence>
<dbReference type="AlphaFoldDB" id="L8X2A4"/>
<comment type="caution">
    <text evidence="1">The sequence shown here is derived from an EMBL/GenBank/DDBJ whole genome shotgun (WGS) entry which is preliminary data.</text>
</comment>
<evidence type="ECO:0000313" key="2">
    <source>
        <dbReference type="Proteomes" id="UP000011668"/>
    </source>
</evidence>
<reference evidence="1 2" key="1">
    <citation type="journal article" date="2013" name="Nat. Commun.">
        <title>The evolution and pathogenic mechanisms of the rice sheath blight pathogen.</title>
        <authorList>
            <person name="Zheng A."/>
            <person name="Lin R."/>
            <person name="Xu L."/>
            <person name="Qin P."/>
            <person name="Tang C."/>
            <person name="Ai P."/>
            <person name="Zhang D."/>
            <person name="Liu Y."/>
            <person name="Sun Z."/>
            <person name="Feng H."/>
            <person name="Wang Y."/>
            <person name="Chen Y."/>
            <person name="Liang X."/>
            <person name="Fu R."/>
            <person name="Li Q."/>
            <person name="Zhang J."/>
            <person name="Yu X."/>
            <person name="Xie Z."/>
            <person name="Ding L."/>
            <person name="Guan P."/>
            <person name="Tang J."/>
            <person name="Liang Y."/>
            <person name="Wang S."/>
            <person name="Deng Q."/>
            <person name="Li S."/>
            <person name="Zhu J."/>
            <person name="Wang L."/>
            <person name="Liu H."/>
            <person name="Li P."/>
        </authorList>
    </citation>
    <scope>NUCLEOTIDE SEQUENCE [LARGE SCALE GENOMIC DNA]</scope>
    <source>
        <strain evidence="2">AG-1 IA</strain>
    </source>
</reference>